<evidence type="ECO:0008006" key="4">
    <source>
        <dbReference type="Google" id="ProtNLM"/>
    </source>
</evidence>
<dbReference type="AlphaFoldDB" id="A0A518H056"/>
<name>A0A518H056_9BACT</name>
<evidence type="ECO:0000313" key="3">
    <source>
        <dbReference type="Proteomes" id="UP000317835"/>
    </source>
</evidence>
<sequence length="430" mass="46429">MSPDPAALAAEAALALVHEGWRHLQLRRPLAAWASWQQAIRLKPGDKAATEALARLADAEDLPEVARKPRRLLNPADDEARGRWNETFRGRDLSDLDAAASAFEEIAEGEPTDAPAWYNRGLCLAWLGRNDEAIDALDFYVHLAAGPEPDLAAEAWALAEILRHGAGAEHRADDLSYAFEVPWPDDAPPPFEADQALGAVREMPVPVDPASLEPMAPGARIVEWLDRPMPPASPEPGPADLPHVRAVVILSPGLLRCSGLDRSAIEGVEQAIEARLGRGLEFDRSSTPLPLAMLDASAATVRLPEGLSPEALRRLQAAAIADGFERRWVAVPRLGLGAGLGIGRTIEDEEAPARRSPREAGELAAEGDLVLRAKLSGVTLVREQLARRPGSAELYLGYDFDRLRRSLGLDALDAPPPGVDLPLQPRRDPK</sequence>
<dbReference type="EMBL" id="CP036426">
    <property type="protein sequence ID" value="QDV34219.1"/>
    <property type="molecule type" value="Genomic_DNA"/>
</dbReference>
<evidence type="ECO:0000256" key="1">
    <source>
        <dbReference type="SAM" id="MobiDB-lite"/>
    </source>
</evidence>
<keyword evidence="3" id="KW-1185">Reference proteome</keyword>
<dbReference type="InterPro" id="IPR011990">
    <property type="entry name" value="TPR-like_helical_dom_sf"/>
</dbReference>
<proteinExistence type="predicted"/>
<accession>A0A518H056</accession>
<evidence type="ECO:0000313" key="2">
    <source>
        <dbReference type="EMBL" id="QDV34219.1"/>
    </source>
</evidence>
<organism evidence="2 3">
    <name type="scientific">Tautonia plasticadhaerens</name>
    <dbReference type="NCBI Taxonomy" id="2527974"/>
    <lineage>
        <taxon>Bacteria</taxon>
        <taxon>Pseudomonadati</taxon>
        <taxon>Planctomycetota</taxon>
        <taxon>Planctomycetia</taxon>
        <taxon>Isosphaerales</taxon>
        <taxon>Isosphaeraceae</taxon>
        <taxon>Tautonia</taxon>
    </lineage>
</organism>
<dbReference type="Proteomes" id="UP000317835">
    <property type="component" value="Chromosome"/>
</dbReference>
<dbReference type="SUPFAM" id="SSF48452">
    <property type="entry name" value="TPR-like"/>
    <property type="match status" value="1"/>
</dbReference>
<dbReference type="RefSeq" id="WP_231749630.1">
    <property type="nucleotide sequence ID" value="NZ_CP036426.1"/>
</dbReference>
<protein>
    <recommendedName>
        <fullName evidence="4">Tetratricopeptide repeat protein</fullName>
    </recommendedName>
</protein>
<reference evidence="2 3" key="1">
    <citation type="submission" date="2019-02" db="EMBL/GenBank/DDBJ databases">
        <title>Deep-cultivation of Planctomycetes and their phenomic and genomic characterization uncovers novel biology.</title>
        <authorList>
            <person name="Wiegand S."/>
            <person name="Jogler M."/>
            <person name="Boedeker C."/>
            <person name="Pinto D."/>
            <person name="Vollmers J."/>
            <person name="Rivas-Marin E."/>
            <person name="Kohn T."/>
            <person name="Peeters S.H."/>
            <person name="Heuer A."/>
            <person name="Rast P."/>
            <person name="Oberbeckmann S."/>
            <person name="Bunk B."/>
            <person name="Jeske O."/>
            <person name="Meyerdierks A."/>
            <person name="Storesund J.E."/>
            <person name="Kallscheuer N."/>
            <person name="Luecker S."/>
            <person name="Lage O.M."/>
            <person name="Pohl T."/>
            <person name="Merkel B.J."/>
            <person name="Hornburger P."/>
            <person name="Mueller R.-W."/>
            <person name="Bruemmer F."/>
            <person name="Labrenz M."/>
            <person name="Spormann A.M."/>
            <person name="Op den Camp H."/>
            <person name="Overmann J."/>
            <person name="Amann R."/>
            <person name="Jetten M.S.M."/>
            <person name="Mascher T."/>
            <person name="Medema M.H."/>
            <person name="Devos D.P."/>
            <person name="Kaster A.-K."/>
            <person name="Ovreas L."/>
            <person name="Rohde M."/>
            <person name="Galperin M.Y."/>
            <person name="Jogler C."/>
        </authorList>
    </citation>
    <scope>NUCLEOTIDE SEQUENCE [LARGE SCALE GENOMIC DNA]</scope>
    <source>
        <strain evidence="2 3">ElP</strain>
    </source>
</reference>
<dbReference type="Gene3D" id="1.25.40.10">
    <property type="entry name" value="Tetratricopeptide repeat domain"/>
    <property type="match status" value="1"/>
</dbReference>
<feature type="region of interest" description="Disordered" evidence="1">
    <location>
        <begin position="411"/>
        <end position="430"/>
    </location>
</feature>
<gene>
    <name evidence="2" type="ORF">ElP_21040</name>
</gene>
<dbReference type="KEGG" id="tpla:ElP_21040"/>